<sequence>MEGCHVIIFISQNPNPNFLLSFHHHSSAIFLLAGEASHLFVLVGHRHLHCDHLLAQSAPPTATTTEPPRRSYGNHRNSVAHRSRIWNIYGSATIVFYLHSRSAQATTPENAAGANGHREIFTFSAPRASLPSRTTAP</sequence>
<protein>
    <submittedName>
        <fullName evidence="1">Uncharacterized protein</fullName>
    </submittedName>
</protein>
<dbReference type="Proteomes" id="UP000501690">
    <property type="component" value="Linkage Group LG8"/>
</dbReference>
<reference evidence="1 2" key="1">
    <citation type="submission" date="2019-04" db="EMBL/GenBank/DDBJ databases">
        <title>An improved genome assembly and genetic linkage map for asparagus bean, Vigna unguiculata ssp. sesquipedialis.</title>
        <authorList>
            <person name="Xia Q."/>
            <person name="Zhang R."/>
            <person name="Dong Y."/>
        </authorList>
    </citation>
    <scope>NUCLEOTIDE SEQUENCE [LARGE SCALE GENOMIC DNA]</scope>
    <source>
        <tissue evidence="1">Leaf</tissue>
    </source>
</reference>
<accession>A0A4D6MTM6</accession>
<dbReference type="AlphaFoldDB" id="A0A4D6MTM6"/>
<gene>
    <name evidence="1" type="ORF">DEO72_LG8g2484</name>
</gene>
<proteinExistence type="predicted"/>
<evidence type="ECO:0000313" key="2">
    <source>
        <dbReference type="Proteomes" id="UP000501690"/>
    </source>
</evidence>
<dbReference type="EMBL" id="CP039352">
    <property type="protein sequence ID" value="QCE04448.1"/>
    <property type="molecule type" value="Genomic_DNA"/>
</dbReference>
<evidence type="ECO:0000313" key="1">
    <source>
        <dbReference type="EMBL" id="QCE04448.1"/>
    </source>
</evidence>
<name>A0A4D6MTM6_VIGUN</name>
<organism evidence="1 2">
    <name type="scientific">Vigna unguiculata</name>
    <name type="common">Cowpea</name>
    <dbReference type="NCBI Taxonomy" id="3917"/>
    <lineage>
        <taxon>Eukaryota</taxon>
        <taxon>Viridiplantae</taxon>
        <taxon>Streptophyta</taxon>
        <taxon>Embryophyta</taxon>
        <taxon>Tracheophyta</taxon>
        <taxon>Spermatophyta</taxon>
        <taxon>Magnoliopsida</taxon>
        <taxon>eudicotyledons</taxon>
        <taxon>Gunneridae</taxon>
        <taxon>Pentapetalae</taxon>
        <taxon>rosids</taxon>
        <taxon>fabids</taxon>
        <taxon>Fabales</taxon>
        <taxon>Fabaceae</taxon>
        <taxon>Papilionoideae</taxon>
        <taxon>50 kb inversion clade</taxon>
        <taxon>NPAAA clade</taxon>
        <taxon>indigoferoid/millettioid clade</taxon>
        <taxon>Phaseoleae</taxon>
        <taxon>Vigna</taxon>
    </lineage>
</organism>
<keyword evidence="2" id="KW-1185">Reference proteome</keyword>